<dbReference type="Pfam" id="PF00501">
    <property type="entry name" value="AMP-binding"/>
    <property type="match status" value="1"/>
</dbReference>
<dbReference type="GO" id="GO:0050218">
    <property type="term" value="F:propionate-CoA ligase activity"/>
    <property type="evidence" value="ECO:0007669"/>
    <property type="project" value="TreeGrafter"/>
</dbReference>
<dbReference type="InterPro" id="IPR000873">
    <property type="entry name" value="AMP-dep_synth/lig_dom"/>
</dbReference>
<dbReference type="InterPro" id="IPR032387">
    <property type="entry name" value="ACAS_N"/>
</dbReference>
<evidence type="ECO:0000256" key="2">
    <source>
        <dbReference type="ARBA" id="ARBA00013275"/>
    </source>
</evidence>
<evidence type="ECO:0000259" key="8">
    <source>
        <dbReference type="Pfam" id="PF16177"/>
    </source>
</evidence>
<dbReference type="InterPro" id="IPR042099">
    <property type="entry name" value="ANL_N_sf"/>
</dbReference>
<proteinExistence type="inferred from homology"/>
<evidence type="ECO:0000313" key="10">
    <source>
        <dbReference type="Proteomes" id="UP000308267"/>
    </source>
</evidence>
<dbReference type="GO" id="GO:0003987">
    <property type="term" value="F:acetate-CoA ligase activity"/>
    <property type="evidence" value="ECO:0007669"/>
    <property type="project" value="UniProtKB-EC"/>
</dbReference>
<dbReference type="EMBL" id="SJOL01006474">
    <property type="protein sequence ID" value="TGZ65886.1"/>
    <property type="molecule type" value="Genomic_DNA"/>
</dbReference>
<dbReference type="Gene3D" id="3.40.50.12780">
    <property type="entry name" value="N-terminal domain of ligase-like"/>
    <property type="match status" value="1"/>
</dbReference>
<dbReference type="SUPFAM" id="SSF56801">
    <property type="entry name" value="Acetyl-CoA synthetase-like"/>
    <property type="match status" value="1"/>
</dbReference>
<sequence>MQANWQRSGPLFRKLTQFQSAYRLFSAHQQTYKEAFVQSFENPADFWAKEAEKLFWFRKWDKVLTNGDSPFARWFDGGLINTTYNCLDRHIADGYGSQIAVIQESPVTGSRIQYSYDTLLDHVSHLSGYMARQCQVNKGDRVLIYMPMIGECLISMLAAARIGAVHTVVFGGFSPEQLAVRIRNSKPKIIITASYGIEPKGAVGYKAAVDEAIRLSECAGIVEKCIFFHRPNLPRVKMGDPDFFIDWGEALAAAQKHDAVPVESNHPLYLIYTSGTTGNPKGVVRDSAGYSVALKYSGDKIYDIRPGDVWWAASEFGWVVGHSYCCYAPLIQRATTIIYEGKPVGTPDASQFFRVAAENKVSGWFMTPSAARAIRNEDPELRQSKRYRTKDVNLNNLRNVFVAGEHCDVSTAKWLVGVLPSHVKITDTWWQTETGWPITSSCLNYPDGFLNNTGLAAPEGSAGLPVPGYNVQLVDQEEDNTSSQSVGDDTTNEGIENIAQLKRVLVKLPMPPGTAVSLWKDDQLFKELYFEKYHGYYDTMDLGYRDEKGFVYILSRTDDVINVSGHRLSTSALEEACLAVPDIVDCAVIAISHEVKGHVPFGLLVMSSSSKRSKDDVVSAAVASVRKLVGPVAAFRQACVVPKLPKTRSGKISRGSIADMAAGKPVRVPITIEDISVYGPIHDAMKECGLQPTEAPKLDCGRYRSNSQNLLSWSCFQVSPKFGPDNTSVTTGMLKAGLML</sequence>
<feature type="domain" description="Acetyl-coenzyme A synthetase N-terminal" evidence="8">
    <location>
        <begin position="32"/>
        <end position="86"/>
    </location>
</feature>
<comment type="similarity">
    <text evidence="1">Belongs to the ATP-dependent AMP-binding enzyme family.</text>
</comment>
<reference evidence="9 10" key="1">
    <citation type="journal article" date="2019" name="BMC Genomics">
        <title>New insights from Opisthorchis felineus genome: update on genomics of the epidemiologically important liver flukes.</title>
        <authorList>
            <person name="Ershov N.I."/>
            <person name="Mordvinov V.A."/>
            <person name="Prokhortchouk E.B."/>
            <person name="Pakharukova M.Y."/>
            <person name="Gunbin K.V."/>
            <person name="Ustyantsev K."/>
            <person name="Genaev M.A."/>
            <person name="Blinov A.G."/>
            <person name="Mazur A."/>
            <person name="Boulygina E."/>
            <person name="Tsygankova S."/>
            <person name="Khrameeva E."/>
            <person name="Chekanov N."/>
            <person name="Fan G."/>
            <person name="Xiao A."/>
            <person name="Zhang H."/>
            <person name="Xu X."/>
            <person name="Yang H."/>
            <person name="Solovyev V."/>
            <person name="Lee S.M."/>
            <person name="Liu X."/>
            <person name="Afonnikov D.A."/>
            <person name="Skryabin K.G."/>
        </authorList>
    </citation>
    <scope>NUCLEOTIDE SEQUENCE [LARGE SCALE GENOMIC DNA]</scope>
    <source>
        <strain evidence="9">AK-0245</strain>
        <tissue evidence="9">Whole organism</tissue>
    </source>
</reference>
<evidence type="ECO:0000313" key="9">
    <source>
        <dbReference type="EMBL" id="TGZ65886.1"/>
    </source>
</evidence>
<accession>A0A4S2LRL7</accession>
<keyword evidence="10" id="KW-1185">Reference proteome</keyword>
<dbReference type="PANTHER" id="PTHR43347:SF3">
    <property type="entry name" value="ACYL-COA SYNTHETASE SHORT-CHAIN FAMILY MEMBER 3, MITOCHONDRIAL"/>
    <property type="match status" value="1"/>
</dbReference>
<dbReference type="Pfam" id="PF13193">
    <property type="entry name" value="AMP-binding_C"/>
    <property type="match status" value="1"/>
</dbReference>
<feature type="domain" description="AMP-dependent synthetase/ligase" evidence="6">
    <location>
        <begin position="92"/>
        <end position="481"/>
    </location>
</feature>
<dbReference type="EC" id="6.2.1.1" evidence="2"/>
<dbReference type="PANTHER" id="PTHR43347">
    <property type="entry name" value="ACYL-COA SYNTHETASE"/>
    <property type="match status" value="1"/>
</dbReference>
<dbReference type="InterPro" id="IPR025110">
    <property type="entry name" value="AMP-bd_C"/>
</dbReference>
<dbReference type="InterPro" id="IPR045851">
    <property type="entry name" value="AMP-bd_C_sf"/>
</dbReference>
<evidence type="ECO:0000256" key="4">
    <source>
        <dbReference type="ARBA" id="ARBA00042755"/>
    </source>
</evidence>
<protein>
    <recommendedName>
        <fullName evidence="3">Acyl-CoA synthetase short-chain family member 3, mitochondrial</fullName>
        <ecNumber evidence="2">6.2.1.1</ecNumber>
    </recommendedName>
    <alternativeName>
        <fullName evidence="4">Acetate--CoA ligase 3</fullName>
    </alternativeName>
</protein>
<organism evidence="9 10">
    <name type="scientific">Opisthorchis felineus</name>
    <dbReference type="NCBI Taxonomy" id="147828"/>
    <lineage>
        <taxon>Eukaryota</taxon>
        <taxon>Metazoa</taxon>
        <taxon>Spiralia</taxon>
        <taxon>Lophotrochozoa</taxon>
        <taxon>Platyhelminthes</taxon>
        <taxon>Trematoda</taxon>
        <taxon>Digenea</taxon>
        <taxon>Opisthorchiida</taxon>
        <taxon>Opisthorchiata</taxon>
        <taxon>Opisthorchiidae</taxon>
        <taxon>Opisthorchis</taxon>
    </lineage>
</organism>
<evidence type="ECO:0000256" key="5">
    <source>
        <dbReference type="ARBA" id="ARBA00047935"/>
    </source>
</evidence>
<name>A0A4S2LRL7_OPIFE</name>
<feature type="domain" description="AMP-binding enzyme C-terminal" evidence="7">
    <location>
        <begin position="573"/>
        <end position="651"/>
    </location>
</feature>
<dbReference type="Proteomes" id="UP000308267">
    <property type="component" value="Unassembled WGS sequence"/>
</dbReference>
<dbReference type="PROSITE" id="PS00455">
    <property type="entry name" value="AMP_BINDING"/>
    <property type="match status" value="1"/>
</dbReference>
<dbReference type="Pfam" id="PF16177">
    <property type="entry name" value="ACAS_N"/>
    <property type="match status" value="1"/>
</dbReference>
<dbReference type="InterPro" id="IPR020845">
    <property type="entry name" value="AMP-binding_CS"/>
</dbReference>
<dbReference type="Gene3D" id="3.30.300.30">
    <property type="match status" value="1"/>
</dbReference>
<gene>
    <name evidence="9" type="ORF">CRM22_005631</name>
</gene>
<evidence type="ECO:0000259" key="6">
    <source>
        <dbReference type="Pfam" id="PF00501"/>
    </source>
</evidence>
<dbReference type="OrthoDB" id="10253869at2759"/>
<dbReference type="GO" id="GO:0005759">
    <property type="term" value="C:mitochondrial matrix"/>
    <property type="evidence" value="ECO:0007669"/>
    <property type="project" value="TreeGrafter"/>
</dbReference>
<comment type="caution">
    <text evidence="9">The sequence shown here is derived from an EMBL/GenBank/DDBJ whole genome shotgun (WGS) entry which is preliminary data.</text>
</comment>
<dbReference type="STRING" id="147828.A0A4S2LRL7"/>
<evidence type="ECO:0000256" key="1">
    <source>
        <dbReference type="ARBA" id="ARBA00006432"/>
    </source>
</evidence>
<comment type="catalytic activity">
    <reaction evidence="5">
        <text>butanoate + ATP + CoA = butanoyl-CoA + AMP + diphosphate</text>
        <dbReference type="Rhea" id="RHEA:46172"/>
        <dbReference type="ChEBI" id="CHEBI:17968"/>
        <dbReference type="ChEBI" id="CHEBI:30616"/>
        <dbReference type="ChEBI" id="CHEBI:33019"/>
        <dbReference type="ChEBI" id="CHEBI:57287"/>
        <dbReference type="ChEBI" id="CHEBI:57371"/>
        <dbReference type="ChEBI" id="CHEBI:456215"/>
    </reaction>
    <physiologicalReaction direction="left-to-right" evidence="5">
        <dbReference type="Rhea" id="RHEA:46173"/>
    </physiologicalReaction>
</comment>
<dbReference type="AlphaFoldDB" id="A0A4S2LRL7"/>
<evidence type="ECO:0000259" key="7">
    <source>
        <dbReference type="Pfam" id="PF13193"/>
    </source>
</evidence>
<evidence type="ECO:0000256" key="3">
    <source>
        <dbReference type="ARBA" id="ARBA00040004"/>
    </source>
</evidence>